<dbReference type="AlphaFoldDB" id="A0AAD6Z2P5"/>
<dbReference type="Proteomes" id="UP001218218">
    <property type="component" value="Unassembled WGS sequence"/>
</dbReference>
<evidence type="ECO:0008006" key="4">
    <source>
        <dbReference type="Google" id="ProtNLM"/>
    </source>
</evidence>
<feature type="chain" id="PRO_5041935144" description="Secreted protein" evidence="1">
    <location>
        <begin position="18"/>
        <end position="81"/>
    </location>
</feature>
<reference evidence="2" key="1">
    <citation type="submission" date="2023-03" db="EMBL/GenBank/DDBJ databases">
        <title>Massive genome expansion in bonnet fungi (Mycena s.s.) driven by repeated elements and novel gene families across ecological guilds.</title>
        <authorList>
            <consortium name="Lawrence Berkeley National Laboratory"/>
            <person name="Harder C.B."/>
            <person name="Miyauchi S."/>
            <person name="Viragh M."/>
            <person name="Kuo A."/>
            <person name="Thoen E."/>
            <person name="Andreopoulos B."/>
            <person name="Lu D."/>
            <person name="Skrede I."/>
            <person name="Drula E."/>
            <person name="Henrissat B."/>
            <person name="Morin E."/>
            <person name="Kohler A."/>
            <person name="Barry K."/>
            <person name="LaButti K."/>
            <person name="Morin E."/>
            <person name="Salamov A."/>
            <person name="Lipzen A."/>
            <person name="Mereny Z."/>
            <person name="Hegedus B."/>
            <person name="Baldrian P."/>
            <person name="Stursova M."/>
            <person name="Weitz H."/>
            <person name="Taylor A."/>
            <person name="Grigoriev I.V."/>
            <person name="Nagy L.G."/>
            <person name="Martin F."/>
            <person name="Kauserud H."/>
        </authorList>
    </citation>
    <scope>NUCLEOTIDE SEQUENCE</scope>
    <source>
        <strain evidence="2">CBHHK002</strain>
    </source>
</reference>
<organism evidence="2 3">
    <name type="scientific">Mycena albidolilacea</name>
    <dbReference type="NCBI Taxonomy" id="1033008"/>
    <lineage>
        <taxon>Eukaryota</taxon>
        <taxon>Fungi</taxon>
        <taxon>Dikarya</taxon>
        <taxon>Basidiomycota</taxon>
        <taxon>Agaricomycotina</taxon>
        <taxon>Agaricomycetes</taxon>
        <taxon>Agaricomycetidae</taxon>
        <taxon>Agaricales</taxon>
        <taxon>Marasmiineae</taxon>
        <taxon>Mycenaceae</taxon>
        <taxon>Mycena</taxon>
    </lineage>
</organism>
<comment type="caution">
    <text evidence="2">The sequence shown here is derived from an EMBL/GenBank/DDBJ whole genome shotgun (WGS) entry which is preliminary data.</text>
</comment>
<dbReference type="EMBL" id="JARIHO010000099">
    <property type="protein sequence ID" value="KAJ7304748.1"/>
    <property type="molecule type" value="Genomic_DNA"/>
</dbReference>
<keyword evidence="3" id="KW-1185">Reference proteome</keyword>
<accession>A0AAD6Z2P5</accession>
<gene>
    <name evidence="2" type="ORF">DFH08DRAFT_903005</name>
</gene>
<keyword evidence="1" id="KW-0732">Signal</keyword>
<evidence type="ECO:0000313" key="2">
    <source>
        <dbReference type="EMBL" id="KAJ7304748.1"/>
    </source>
</evidence>
<feature type="signal peptide" evidence="1">
    <location>
        <begin position="1"/>
        <end position="17"/>
    </location>
</feature>
<proteinExistence type="predicted"/>
<sequence>MRSRPLLMRLTFRTLLAMKVVHLLRVPRQSPSPTLSSSSKRSSASMGCQVLSGSISLINLTIRLPRAKFWSTTFPSMSLFP</sequence>
<evidence type="ECO:0000256" key="1">
    <source>
        <dbReference type="SAM" id="SignalP"/>
    </source>
</evidence>
<name>A0AAD6Z2P5_9AGAR</name>
<protein>
    <recommendedName>
        <fullName evidence="4">Secreted protein</fullName>
    </recommendedName>
</protein>
<evidence type="ECO:0000313" key="3">
    <source>
        <dbReference type="Proteomes" id="UP001218218"/>
    </source>
</evidence>